<dbReference type="InterPro" id="IPR012337">
    <property type="entry name" value="RNaseH-like_sf"/>
</dbReference>
<dbReference type="PANTHER" id="PTHR18952:SF228">
    <property type="entry name" value="CARBONIC ANHYDRASE-RELATED PROTEIN A, ISOFORM B"/>
    <property type="match status" value="1"/>
</dbReference>
<dbReference type="SUPFAM" id="SSF53098">
    <property type="entry name" value="Ribonuclease H-like"/>
    <property type="match status" value="1"/>
</dbReference>
<dbReference type="Pfam" id="PF00194">
    <property type="entry name" value="Carb_anhydrase"/>
    <property type="match status" value="1"/>
</dbReference>
<feature type="domain" description="Alpha-carbonic anhydrase" evidence="3">
    <location>
        <begin position="485"/>
        <end position="747"/>
    </location>
</feature>
<comment type="similarity">
    <text evidence="1">Belongs to the alpha-carbonic anhydrase family.</text>
</comment>
<evidence type="ECO:0000259" key="3">
    <source>
        <dbReference type="PROSITE" id="PS51144"/>
    </source>
</evidence>
<dbReference type="AlphaFoldDB" id="A0ABD1DMN6"/>
<comment type="caution">
    <text evidence="4">The sequence shown here is derived from an EMBL/GenBank/DDBJ whole genome shotgun (WGS) entry which is preliminary data.</text>
</comment>
<evidence type="ECO:0000256" key="1">
    <source>
        <dbReference type="ARBA" id="ARBA00010718"/>
    </source>
</evidence>
<dbReference type="EMBL" id="JBEHCU010005136">
    <property type="protein sequence ID" value="KAL1400768.1"/>
    <property type="molecule type" value="Genomic_DNA"/>
</dbReference>
<dbReference type="InterPro" id="IPR036398">
    <property type="entry name" value="CA_dom_sf"/>
</dbReference>
<dbReference type="Proteomes" id="UP001562425">
    <property type="component" value="Unassembled WGS sequence"/>
</dbReference>
<sequence length="798" mass="91376">MGKSAFDPGWLEQADATGNRYESYIIVDPQKLEEGVVFCKLCNRKKISFKNRGITALKDHAESQKHKQLAANDKSSNQLRIGLTPPEPASGLAGTPEAGPSKRFTQPKISLHLPESSILAKEVMWTIHTVLKNASFRSAEKDSQVLRLLAPVDLKGFSLYRQKMADLVNYAIGPFFRDQFLQDVRSEYFSALFDETEANNKTKELEIVCKYHSSRIGKLIFFHLDSVFLGRATADILLDKITNALEKAQLPSDKLVMVSRDGPRVNQSLITKLNNKLIAERGFGLVDAGSCPAHIIHNSVKYALKEYGSEVSELAKVVYYYYDVPARWEEFLKNTSQKNPKKFVRFVETRWVMLGNAAQRLLDNYEDLTNVKNKLQRVDSKKLTYHEKAILRLMSSDGIKPMIRFVLEICSSAESMIKYLETNEFILFDVYAREKEFIVKWLSKVYDAKHIYRAFDDCELHEEHNLAVNKVQLPTRKEIKASWEEWWTYDGISGPAFWGLINPQWNMCNKGRRQSPINVEPDKLLFDPYLRSLHIDKHKISGTLHNTGQSLVFRVEKDTKQHVNISSGPLAYRYQFEEIYFHYGTDNNQGSEHHVHGYSFPGEIQLYGFNKELYHNMSEAQHKAQGIVGISLMVQIGDTPNPELRIITSTFNKVLYKGSSTPIRHISLRSLLPNTEQYMTYEGSTTHPGCWESTVWIILNKPIYITKQELYALRKLMQGSEQTPKAPLGNNARPLQALHHRTVRTNIDFAHTGASKNQNCPTMSKDMYYKANRWTSEIAARGRERGLPDIDTVFQSLP</sequence>
<keyword evidence="5" id="KW-1185">Reference proteome</keyword>
<reference evidence="4 5" key="1">
    <citation type="submission" date="2024-05" db="EMBL/GenBank/DDBJ databases">
        <title>Culex pipiens pipiens assembly and annotation.</title>
        <authorList>
            <person name="Alout H."/>
            <person name="Durand T."/>
        </authorList>
    </citation>
    <scope>NUCLEOTIDE SEQUENCE [LARGE SCALE GENOMIC DNA]</scope>
    <source>
        <strain evidence="4">HA-2024</strain>
        <tissue evidence="4">Whole body</tissue>
    </source>
</reference>
<name>A0ABD1DMN6_CULPP</name>
<evidence type="ECO:0000313" key="5">
    <source>
        <dbReference type="Proteomes" id="UP001562425"/>
    </source>
</evidence>
<accession>A0ABD1DMN6</accession>
<dbReference type="CDD" id="cd03121">
    <property type="entry name" value="alpha_CARP_X_XI_like"/>
    <property type="match status" value="1"/>
</dbReference>
<dbReference type="Gene3D" id="3.10.200.10">
    <property type="entry name" value="Alpha carbonic anhydrase"/>
    <property type="match status" value="1"/>
</dbReference>
<dbReference type="InterPro" id="IPR041878">
    <property type="entry name" value="Alpha_CARP_X/XI"/>
</dbReference>
<evidence type="ECO:0000256" key="2">
    <source>
        <dbReference type="SAM" id="MobiDB-lite"/>
    </source>
</evidence>
<proteinExistence type="inferred from homology"/>
<dbReference type="SUPFAM" id="SSF51069">
    <property type="entry name" value="Carbonic anhydrase"/>
    <property type="match status" value="1"/>
</dbReference>
<dbReference type="InterPro" id="IPR001148">
    <property type="entry name" value="CA_dom"/>
</dbReference>
<dbReference type="SMART" id="SM01057">
    <property type="entry name" value="Carb_anhydrase"/>
    <property type="match status" value="1"/>
</dbReference>
<dbReference type="PANTHER" id="PTHR18952">
    <property type="entry name" value="CARBONIC ANHYDRASE"/>
    <property type="match status" value="1"/>
</dbReference>
<feature type="region of interest" description="Disordered" evidence="2">
    <location>
        <begin position="61"/>
        <end position="104"/>
    </location>
</feature>
<dbReference type="PROSITE" id="PS51144">
    <property type="entry name" value="ALPHA_CA_2"/>
    <property type="match status" value="1"/>
</dbReference>
<dbReference type="InterPro" id="IPR023561">
    <property type="entry name" value="Carbonic_anhydrase_a-class"/>
</dbReference>
<protein>
    <recommendedName>
        <fullName evidence="3">Alpha-carbonic anhydrase domain-containing protein</fullName>
    </recommendedName>
</protein>
<evidence type="ECO:0000313" key="4">
    <source>
        <dbReference type="EMBL" id="KAL1400768.1"/>
    </source>
</evidence>
<organism evidence="4 5">
    <name type="scientific">Culex pipiens pipiens</name>
    <name type="common">Northern house mosquito</name>
    <dbReference type="NCBI Taxonomy" id="38569"/>
    <lineage>
        <taxon>Eukaryota</taxon>
        <taxon>Metazoa</taxon>
        <taxon>Ecdysozoa</taxon>
        <taxon>Arthropoda</taxon>
        <taxon>Hexapoda</taxon>
        <taxon>Insecta</taxon>
        <taxon>Pterygota</taxon>
        <taxon>Neoptera</taxon>
        <taxon>Endopterygota</taxon>
        <taxon>Diptera</taxon>
        <taxon>Nematocera</taxon>
        <taxon>Culicoidea</taxon>
        <taxon>Culicidae</taxon>
        <taxon>Culicinae</taxon>
        <taxon>Culicini</taxon>
        <taxon>Culex</taxon>
        <taxon>Culex</taxon>
    </lineage>
</organism>
<gene>
    <name evidence="4" type="ORF">pipiens_007154</name>
</gene>